<gene>
    <name evidence="19" type="ORF">BGTH12_LOCUS5507</name>
</gene>
<dbReference type="EC" id="2.7.7.-" evidence="15"/>
<dbReference type="FunFam" id="3.40.50.10190:FF:000011">
    <property type="entry name" value="DNA repair protein REV1"/>
    <property type="match status" value="1"/>
</dbReference>
<comment type="function">
    <text evidence="14">Deoxycytidyl transferase involved in DNA repair. Transfers a dCMP residue from dCTP to the 3'-end of a DNA primer in a template-dependent reaction. May assist in the first step in the bypass of abasic lesions by the insertion of a nucleotide opposite the lesion. Required for normal induction of mutations by physical and chemical agents. Involved in mitochondrial DNA mutagenesis.</text>
</comment>
<evidence type="ECO:0000313" key="19">
    <source>
        <dbReference type="EMBL" id="CAD6504149.1"/>
    </source>
</evidence>
<evidence type="ECO:0000256" key="11">
    <source>
        <dbReference type="ARBA" id="ARBA00023125"/>
    </source>
</evidence>
<dbReference type="InterPro" id="IPR025527">
    <property type="entry name" value="HUWE1/Rev1_UBM"/>
</dbReference>
<keyword evidence="10" id="KW-0460">Magnesium</keyword>
<feature type="compositionally biased region" description="Polar residues" evidence="16">
    <location>
        <begin position="1"/>
        <end position="11"/>
    </location>
</feature>
<dbReference type="AlphaFoldDB" id="A0A9W4DLT9"/>
<evidence type="ECO:0000256" key="16">
    <source>
        <dbReference type="SAM" id="MobiDB-lite"/>
    </source>
</evidence>
<dbReference type="Proteomes" id="UP000683417">
    <property type="component" value="Unassembled WGS sequence"/>
</dbReference>
<keyword evidence="11 15" id="KW-0238">DNA-binding</keyword>
<evidence type="ECO:0000256" key="15">
    <source>
        <dbReference type="PIRNR" id="PIRNR036573"/>
    </source>
</evidence>
<dbReference type="GO" id="GO:0005634">
    <property type="term" value="C:nucleus"/>
    <property type="evidence" value="ECO:0007669"/>
    <property type="project" value="UniProtKB-SubCell"/>
</dbReference>
<dbReference type="Pfam" id="PF16727">
    <property type="entry name" value="REV1_C"/>
    <property type="match status" value="1"/>
</dbReference>
<evidence type="ECO:0000256" key="6">
    <source>
        <dbReference type="ARBA" id="ARBA00022679"/>
    </source>
</evidence>
<dbReference type="FunFam" id="3.30.1490.100:FF:000001">
    <property type="entry name" value="DNA repair protein REV1"/>
    <property type="match status" value="1"/>
</dbReference>
<dbReference type="PIRSF" id="PIRSF036573">
    <property type="entry name" value="REV1"/>
    <property type="match status" value="1"/>
</dbReference>
<dbReference type="GO" id="GO:0006281">
    <property type="term" value="P:DNA repair"/>
    <property type="evidence" value="ECO:0007669"/>
    <property type="project" value="UniProtKB-KW"/>
</dbReference>
<keyword evidence="6 15" id="KW-0808">Transferase</keyword>
<feature type="region of interest" description="Disordered" evidence="16">
    <location>
        <begin position="967"/>
        <end position="1019"/>
    </location>
</feature>
<dbReference type="GO" id="GO:0003684">
    <property type="term" value="F:damaged DNA binding"/>
    <property type="evidence" value="ECO:0007669"/>
    <property type="project" value="InterPro"/>
</dbReference>
<dbReference type="Pfam" id="PF00817">
    <property type="entry name" value="IMS"/>
    <property type="match status" value="1"/>
</dbReference>
<evidence type="ECO:0000259" key="17">
    <source>
        <dbReference type="PROSITE" id="PS50172"/>
    </source>
</evidence>
<dbReference type="InterPro" id="IPR031991">
    <property type="entry name" value="Rev1_C"/>
</dbReference>
<keyword evidence="12 15" id="KW-0234">DNA repair</keyword>
<keyword evidence="7 15" id="KW-0548">Nucleotidyltransferase</keyword>
<evidence type="ECO:0000256" key="8">
    <source>
        <dbReference type="ARBA" id="ARBA00022723"/>
    </source>
</evidence>
<evidence type="ECO:0000256" key="14">
    <source>
        <dbReference type="ARBA" id="ARBA00058985"/>
    </source>
</evidence>
<keyword evidence="9 15" id="KW-0227">DNA damage</keyword>
<feature type="domain" description="UmuC" evidence="18">
    <location>
        <begin position="405"/>
        <end position="600"/>
    </location>
</feature>
<dbReference type="GO" id="GO:0042276">
    <property type="term" value="P:error-prone translesion synthesis"/>
    <property type="evidence" value="ECO:0007669"/>
    <property type="project" value="TreeGrafter"/>
</dbReference>
<comment type="similarity">
    <text evidence="3 15">Belongs to the DNA polymerase type-Y family.</text>
</comment>
<comment type="subcellular location">
    <subcellularLocation>
        <location evidence="2 15">Nucleus</location>
    </subcellularLocation>
</comment>
<feature type="region of interest" description="Disordered" evidence="16">
    <location>
        <begin position="910"/>
        <end position="944"/>
    </location>
</feature>
<feature type="compositionally biased region" description="Polar residues" evidence="16">
    <location>
        <begin position="827"/>
        <end position="842"/>
    </location>
</feature>
<evidence type="ECO:0000256" key="12">
    <source>
        <dbReference type="ARBA" id="ARBA00023204"/>
    </source>
</evidence>
<dbReference type="Pfam" id="PF16589">
    <property type="entry name" value="BRCT_2"/>
    <property type="match status" value="1"/>
</dbReference>
<feature type="region of interest" description="Disordered" evidence="16">
    <location>
        <begin position="1"/>
        <end position="20"/>
    </location>
</feature>
<dbReference type="InterPro" id="IPR012112">
    <property type="entry name" value="REV1"/>
</dbReference>
<evidence type="ECO:0000256" key="2">
    <source>
        <dbReference type="ARBA" id="ARBA00004123"/>
    </source>
</evidence>
<accession>A0A9W4DLT9</accession>
<evidence type="ECO:0000256" key="13">
    <source>
        <dbReference type="ARBA" id="ARBA00023242"/>
    </source>
</evidence>
<feature type="domain" description="BRCT" evidence="17">
    <location>
        <begin position="61"/>
        <end position="149"/>
    </location>
</feature>
<protein>
    <recommendedName>
        <fullName evidence="4 15">DNA repair protein REV1</fullName>
        <ecNumber evidence="15">2.7.7.-</ecNumber>
    </recommendedName>
</protein>
<evidence type="ECO:0000256" key="10">
    <source>
        <dbReference type="ARBA" id="ARBA00022842"/>
    </source>
</evidence>
<dbReference type="PANTHER" id="PTHR45990">
    <property type="entry name" value="DNA REPAIR PROTEIN REV1"/>
    <property type="match status" value="1"/>
</dbReference>
<organism evidence="19 20">
    <name type="scientific">Blumeria graminis f. sp. triticale</name>
    <dbReference type="NCBI Taxonomy" id="1689686"/>
    <lineage>
        <taxon>Eukaryota</taxon>
        <taxon>Fungi</taxon>
        <taxon>Dikarya</taxon>
        <taxon>Ascomycota</taxon>
        <taxon>Pezizomycotina</taxon>
        <taxon>Leotiomycetes</taxon>
        <taxon>Erysiphales</taxon>
        <taxon>Erysiphaceae</taxon>
        <taxon>Blumeria</taxon>
    </lineage>
</organism>
<proteinExistence type="inferred from homology"/>
<dbReference type="InterPro" id="IPR001357">
    <property type="entry name" value="BRCT_dom"/>
</dbReference>
<dbReference type="Pfam" id="PF14377">
    <property type="entry name" value="UBM"/>
    <property type="match status" value="2"/>
</dbReference>
<evidence type="ECO:0000259" key="18">
    <source>
        <dbReference type="PROSITE" id="PS50173"/>
    </source>
</evidence>
<evidence type="ECO:0000313" key="20">
    <source>
        <dbReference type="Proteomes" id="UP000683417"/>
    </source>
</evidence>
<evidence type="ECO:0000256" key="9">
    <source>
        <dbReference type="ARBA" id="ARBA00022763"/>
    </source>
</evidence>
<feature type="region of interest" description="Disordered" evidence="16">
    <location>
        <begin position="815"/>
        <end position="842"/>
    </location>
</feature>
<evidence type="ECO:0000256" key="1">
    <source>
        <dbReference type="ARBA" id="ARBA00001946"/>
    </source>
</evidence>
<dbReference type="GO" id="GO:0046872">
    <property type="term" value="F:metal ion binding"/>
    <property type="evidence" value="ECO:0007669"/>
    <property type="project" value="UniProtKB-KW"/>
</dbReference>
<dbReference type="InterPro" id="IPR001126">
    <property type="entry name" value="UmuC"/>
</dbReference>
<evidence type="ECO:0000256" key="7">
    <source>
        <dbReference type="ARBA" id="ARBA00022695"/>
    </source>
</evidence>
<dbReference type="PROSITE" id="PS50173">
    <property type="entry name" value="UMUC"/>
    <property type="match status" value="1"/>
</dbReference>
<dbReference type="PANTHER" id="PTHR45990:SF1">
    <property type="entry name" value="DNA REPAIR PROTEIN REV1"/>
    <property type="match status" value="1"/>
</dbReference>
<dbReference type="EMBL" id="CAJHIT010000008">
    <property type="protein sequence ID" value="CAD6504149.1"/>
    <property type="molecule type" value="Genomic_DNA"/>
</dbReference>
<reference evidence="19" key="1">
    <citation type="submission" date="2020-10" db="EMBL/GenBank/DDBJ databases">
        <authorList>
            <person name="Muller C M."/>
        </authorList>
    </citation>
    <scope>NUCLEOTIDE SEQUENCE</scope>
    <source>
        <strain evidence="19">THUN-12</strain>
    </source>
</reference>
<dbReference type="SMART" id="SM00292">
    <property type="entry name" value="BRCT"/>
    <property type="match status" value="1"/>
</dbReference>
<evidence type="ECO:0000256" key="3">
    <source>
        <dbReference type="ARBA" id="ARBA00010945"/>
    </source>
</evidence>
<keyword evidence="8" id="KW-0479">Metal-binding</keyword>
<feature type="compositionally biased region" description="Polar residues" evidence="16">
    <location>
        <begin position="982"/>
        <end position="996"/>
    </location>
</feature>
<evidence type="ECO:0000256" key="5">
    <source>
        <dbReference type="ARBA" id="ARBA00022634"/>
    </source>
</evidence>
<dbReference type="Pfam" id="PF11799">
    <property type="entry name" value="IMS_C"/>
    <property type="match status" value="1"/>
</dbReference>
<keyword evidence="5 15" id="KW-0237">DNA synthesis</keyword>
<name>A0A9W4DLT9_BLUGR</name>
<dbReference type="PROSITE" id="PS50172">
    <property type="entry name" value="BRCT"/>
    <property type="match status" value="1"/>
</dbReference>
<dbReference type="GO" id="GO:0003887">
    <property type="term" value="F:DNA-directed DNA polymerase activity"/>
    <property type="evidence" value="ECO:0007669"/>
    <property type="project" value="InterPro"/>
</dbReference>
<dbReference type="InterPro" id="IPR053848">
    <property type="entry name" value="IMS_HHH_1"/>
</dbReference>
<dbReference type="GO" id="GO:0070987">
    <property type="term" value="P:error-free translesion synthesis"/>
    <property type="evidence" value="ECO:0007669"/>
    <property type="project" value="UniProtKB-ARBA"/>
</dbReference>
<sequence length="1183" mass="132314">MGSKLVKNSNLARKRAEEHEFNDEYGDEYQESKFGGFPEYFRRKRVKLQNLDARIRSESTNQPQIFKGIVTYVNGYTQPSLQDIHHLVVSHGGCFMQYLDGKTSVTHIIASNLTLKKAKEFRQYRIVKPAWIVESVAAGRLLPWDRYKVLHERPTQQLLQFSNGGIGIHTNVPQGGYHDQTDTCWYSKNLTTIINSIEDKHICDKSSSDPRKNYQLISDPSPLETTEIKFQKTTPSTPQLFKGDLLSESLAITSTLANELNKVDCNTGKIKNLLDTPQSTSATISQSPLYKKGRDHSNLGLKADLSSPIVEHKIIHPRNEELPEVRSIKSNDHEYYNTLAVTDNKPRNISAADPKFIAQFYAESRLHHLSHWKSQLKSRFQKLACETAADQVTSLKRNVGSRRYIIHVDMDSFFCSVSARRVTGCMQIPAAVAHGSGPGSEIASCNYPARSFGIKNGMWMKNALLICPHLQVLPYDFPAYEEASNQFYGVVLGIGGTVQSVSVDEALVDITNICQADSCADASQVDILREQEKAEEIARVLRERIKKESGCDASVGIGPNILLAKLALRRAKPAGQYHIKPSEVREFIGKLCIQDLPGVAQNIGGRLEKIGVKQVKDIHELTQATLLKILGPKTGRRIWEYSLGIDHSVVGHQSVRKSVSAEINWGIRFLSQKEADEFVRNLCCELEHRLVKQGLRGKQMTLKIMRKSDHAPSEPQKHLGHGICDSFSKSVVLDVATNHAETMGQEAVSILRSYRFLPTELRGIGVQMTRLESSEPTDVPTKNRVQKKISFNPAVACDTFSHVCSEEKNEDPCTLRGKRAFSDTKESTPSPSSQKGHGNQQCSHKVVIYPARVPIDDLRVYDEIPTKNKAITKQSPVTTGTQFVIPSQIDAGVLAELPGDIRTRLMAQSRTRSIIHRRPNVLTSSKSRSTGSHGLEPLPSQFDPEVFEALPPDLKTEVLENYKSSVAQASNSSHELGLANEPQAQPKTTHRTSPSTKRQRERLSSSKPQPAAYPATPDPSFLAALPASVRADVLEDHWKQRRGAQKPKLFADRLEPPKRCNEPFPPIVRHIILPTRTPRPTFTTQGLSSLTDLRIKLGEWHREFAIDGPHPDDAAAMVRYLRRVVLEERDLAKVVSLLRWLEWLIGENTESARGIEAWLVALKGIKENVQMAVRDRGLGHLDI</sequence>
<comment type="caution">
    <text evidence="19">The sequence shown here is derived from an EMBL/GenBank/DDBJ whole genome shotgun (WGS) entry which is preliminary data.</text>
</comment>
<keyword evidence="13 15" id="KW-0539">Nucleus</keyword>
<comment type="cofactor">
    <cofactor evidence="1">
        <name>Mg(2+)</name>
        <dbReference type="ChEBI" id="CHEBI:18420"/>
    </cofactor>
</comment>
<dbReference type="InterPro" id="IPR017961">
    <property type="entry name" value="DNA_pol_Y-fam_little_finger"/>
</dbReference>
<evidence type="ECO:0000256" key="4">
    <source>
        <dbReference type="ARBA" id="ARBA00020399"/>
    </source>
</evidence>
<dbReference type="GO" id="GO:0017125">
    <property type="term" value="F:deoxycytidyl transferase activity"/>
    <property type="evidence" value="ECO:0007669"/>
    <property type="project" value="TreeGrafter"/>
</dbReference>
<feature type="compositionally biased region" description="Polar residues" evidence="16">
    <location>
        <begin position="921"/>
        <end position="932"/>
    </location>
</feature>
<dbReference type="Pfam" id="PF21999">
    <property type="entry name" value="IMS_HHH_1"/>
    <property type="match status" value="1"/>
</dbReference>
<dbReference type="CDD" id="cd17719">
    <property type="entry name" value="BRCT_Rev1"/>
    <property type="match status" value="1"/>
</dbReference>